<name>A0A7J5TYW9_9BACT</name>
<dbReference type="GO" id="GO:0006302">
    <property type="term" value="P:double-strand break repair"/>
    <property type="evidence" value="ECO:0007669"/>
    <property type="project" value="InterPro"/>
</dbReference>
<evidence type="ECO:0000256" key="1">
    <source>
        <dbReference type="SAM" id="MobiDB-lite"/>
    </source>
</evidence>
<dbReference type="InterPro" id="IPR003959">
    <property type="entry name" value="ATPase_AAA_core"/>
</dbReference>
<dbReference type="Proteomes" id="UP000488299">
    <property type="component" value="Unassembled WGS sequence"/>
</dbReference>
<dbReference type="GO" id="GO:0000731">
    <property type="term" value="P:DNA synthesis involved in DNA repair"/>
    <property type="evidence" value="ECO:0007669"/>
    <property type="project" value="TreeGrafter"/>
</dbReference>
<comment type="caution">
    <text evidence="4">The sequence shown here is derived from an EMBL/GenBank/DDBJ whole genome shotgun (WGS) entry which is preliminary data.</text>
</comment>
<protein>
    <submittedName>
        <fullName evidence="4">AAA family ATPase</fullName>
    </submittedName>
</protein>
<evidence type="ECO:0000259" key="3">
    <source>
        <dbReference type="Pfam" id="PF13476"/>
    </source>
</evidence>
<dbReference type="InterPro" id="IPR027417">
    <property type="entry name" value="P-loop_NTPase"/>
</dbReference>
<keyword evidence="5" id="KW-1185">Reference proteome</keyword>
<dbReference type="GO" id="GO:0016887">
    <property type="term" value="F:ATP hydrolysis activity"/>
    <property type="evidence" value="ECO:0007669"/>
    <property type="project" value="InterPro"/>
</dbReference>
<dbReference type="RefSeq" id="WP_152125217.1">
    <property type="nucleotide sequence ID" value="NZ_WELI01000006.1"/>
</dbReference>
<dbReference type="PANTHER" id="PTHR32182:SF22">
    <property type="entry name" value="ATP-DEPENDENT ENDONUCLEASE, OLD FAMILY-RELATED"/>
    <property type="match status" value="1"/>
</dbReference>
<evidence type="ECO:0000313" key="5">
    <source>
        <dbReference type="Proteomes" id="UP000488299"/>
    </source>
</evidence>
<evidence type="ECO:0000259" key="2">
    <source>
        <dbReference type="Pfam" id="PF13304"/>
    </source>
</evidence>
<gene>
    <name evidence="4" type="ORF">F5984_15770</name>
</gene>
<accession>A0A7J5TYW9</accession>
<feature type="domain" description="ATPase AAA-type core" evidence="2">
    <location>
        <begin position="250"/>
        <end position="411"/>
    </location>
</feature>
<reference evidence="4 5" key="1">
    <citation type="submission" date="2019-10" db="EMBL/GenBank/DDBJ databases">
        <title>Rudanella paleaurantiibacter sp. nov., isolated from sludge.</title>
        <authorList>
            <person name="Xu S.Q."/>
        </authorList>
    </citation>
    <scope>NUCLEOTIDE SEQUENCE [LARGE SCALE GENOMIC DNA]</scope>
    <source>
        <strain evidence="4 5">HX-22-17</strain>
    </source>
</reference>
<feature type="domain" description="Rad50/SbcC-type AAA" evidence="3">
    <location>
        <begin position="4"/>
        <end position="173"/>
    </location>
</feature>
<dbReference type="Pfam" id="PF13304">
    <property type="entry name" value="AAA_21"/>
    <property type="match status" value="1"/>
</dbReference>
<feature type="region of interest" description="Disordered" evidence="1">
    <location>
        <begin position="475"/>
        <end position="504"/>
    </location>
</feature>
<dbReference type="InterPro" id="IPR038729">
    <property type="entry name" value="Rad50/SbcC_AAA"/>
</dbReference>
<sequence>MLTRLRVNGFKNLVNVDVHFGPFTCIAGANGVGKSNLFDAIRFLSDLTHMPLLEAAKSVRSEGQKNSDIRDLFHKIGDEYEPQMQFVADMIIPKKGVDDLGQEAKASITTVRYELVLNYRQGDGLATQGLLEIDKEELKPISLQESRRIMRFITLEQSTPSEQTKIRNQEKQWQNSVIDGRRTVPFISTEEGIINFHQDGGSSGKPFRLKAAQLQRTVLSTANALEKPTALLVKNEMKSWQMLQLEPGALRRSDEFNVISTARLGSDGSHLPATLYRLKLENEQSKQIPDVYQTLANKLSELVEQVAGVDVERDDRREMLTLMLRGKDGTVFPARSLSDGTLRFLGLAVLELDQKSGGVVCLEEPENGIHPDKIGAILQLLKDMCTDISQPVGDDNPLRQVIINTHSPSVVQLVEDDNLLVAERKEAKSPNGIRFSQVVYSPLESTWRTKIENNTYKAVSMGMLLGYLLPPNAPEQEGHWPRKRVRDRPDVKRVQQDTGQYSLF</sequence>
<dbReference type="EMBL" id="WELI01000006">
    <property type="protein sequence ID" value="KAB7729106.1"/>
    <property type="molecule type" value="Genomic_DNA"/>
</dbReference>
<dbReference type="PANTHER" id="PTHR32182">
    <property type="entry name" value="DNA REPLICATION AND REPAIR PROTEIN RECF"/>
    <property type="match status" value="1"/>
</dbReference>
<dbReference type="SUPFAM" id="SSF52540">
    <property type="entry name" value="P-loop containing nucleoside triphosphate hydrolases"/>
    <property type="match status" value="1"/>
</dbReference>
<dbReference type="Gene3D" id="3.40.50.300">
    <property type="entry name" value="P-loop containing nucleotide triphosphate hydrolases"/>
    <property type="match status" value="2"/>
</dbReference>
<organism evidence="4 5">
    <name type="scientific">Rudanella paleaurantiibacter</name>
    <dbReference type="NCBI Taxonomy" id="2614655"/>
    <lineage>
        <taxon>Bacteria</taxon>
        <taxon>Pseudomonadati</taxon>
        <taxon>Bacteroidota</taxon>
        <taxon>Cytophagia</taxon>
        <taxon>Cytophagales</taxon>
        <taxon>Cytophagaceae</taxon>
        <taxon>Rudanella</taxon>
    </lineage>
</organism>
<evidence type="ECO:0000313" key="4">
    <source>
        <dbReference type="EMBL" id="KAB7729106.1"/>
    </source>
</evidence>
<dbReference type="AlphaFoldDB" id="A0A7J5TYW9"/>
<dbReference type="GO" id="GO:0005524">
    <property type="term" value="F:ATP binding"/>
    <property type="evidence" value="ECO:0007669"/>
    <property type="project" value="InterPro"/>
</dbReference>
<dbReference type="Pfam" id="PF13476">
    <property type="entry name" value="AAA_23"/>
    <property type="match status" value="1"/>
</dbReference>
<proteinExistence type="predicted"/>